<gene>
    <name evidence="1" type="ORF">OO016_13850</name>
</gene>
<dbReference type="RefSeq" id="WP_266015228.1">
    <property type="nucleotide sequence ID" value="NZ_JAPFQP010000004.1"/>
</dbReference>
<organism evidence="1 2">
    <name type="scientific">Lentiprolixibacter aurantiacus</name>
    <dbReference type="NCBI Taxonomy" id="2993939"/>
    <lineage>
        <taxon>Bacteria</taxon>
        <taxon>Pseudomonadati</taxon>
        <taxon>Bacteroidota</taxon>
        <taxon>Flavobacteriia</taxon>
        <taxon>Flavobacteriales</taxon>
        <taxon>Flavobacteriaceae</taxon>
        <taxon>Lentiprolixibacter</taxon>
    </lineage>
</organism>
<accession>A0AAE3MNI2</accession>
<dbReference type="EMBL" id="JAPFQP010000004">
    <property type="protein sequence ID" value="MCX2720693.1"/>
    <property type="molecule type" value="Genomic_DNA"/>
</dbReference>
<proteinExistence type="predicted"/>
<comment type="caution">
    <text evidence="1">The sequence shown here is derived from an EMBL/GenBank/DDBJ whole genome shotgun (WGS) entry which is preliminary data.</text>
</comment>
<dbReference type="PROSITE" id="PS51257">
    <property type="entry name" value="PROKAR_LIPOPROTEIN"/>
    <property type="match status" value="1"/>
</dbReference>
<keyword evidence="2" id="KW-1185">Reference proteome</keyword>
<evidence type="ECO:0000313" key="1">
    <source>
        <dbReference type="EMBL" id="MCX2720693.1"/>
    </source>
</evidence>
<sequence length="175" mass="17886">MKNIVYTILGSALLLIGCTEDYDLDDRGLSVEELPRYVAFSAPGASSSIAPVDTTEDGGSEELNVEVPGGTVTDITVNYTFSGTAVFGVDFTVDGATSAGGSVVILKPDGTPNLDGLAPNADIVVVLLTDDVVDGDKTLQVTLASATSNDGEIAVGRGGTDSLKTAVVNIEDIDE</sequence>
<evidence type="ECO:0000313" key="2">
    <source>
        <dbReference type="Proteomes" id="UP001207116"/>
    </source>
</evidence>
<protein>
    <recommendedName>
        <fullName evidence="3">Calx-beta domain-containing protein</fullName>
    </recommendedName>
</protein>
<dbReference type="Proteomes" id="UP001207116">
    <property type="component" value="Unassembled WGS sequence"/>
</dbReference>
<dbReference type="InterPro" id="IPR038081">
    <property type="entry name" value="CalX-like_sf"/>
</dbReference>
<name>A0AAE3MNI2_9FLAO</name>
<reference evidence="1" key="1">
    <citation type="submission" date="2022-11" db="EMBL/GenBank/DDBJ databases">
        <title>The characterization of three novel Bacteroidetes species and genomic analysis of their roles in tidal elemental geochemical cycles.</title>
        <authorList>
            <person name="Ma K.-J."/>
        </authorList>
    </citation>
    <scope>NUCLEOTIDE SEQUENCE</scope>
    <source>
        <strain evidence="1">M415</strain>
    </source>
</reference>
<dbReference type="Gene3D" id="2.60.40.2030">
    <property type="match status" value="1"/>
</dbReference>
<evidence type="ECO:0008006" key="3">
    <source>
        <dbReference type="Google" id="ProtNLM"/>
    </source>
</evidence>
<dbReference type="SUPFAM" id="SSF141072">
    <property type="entry name" value="CalX-like"/>
    <property type="match status" value="1"/>
</dbReference>
<dbReference type="AlphaFoldDB" id="A0AAE3MNI2"/>